<evidence type="ECO:0000256" key="6">
    <source>
        <dbReference type="ARBA" id="ARBA00022997"/>
    </source>
</evidence>
<evidence type="ECO:0000313" key="12">
    <source>
        <dbReference type="EMBL" id="TVX95338.1"/>
    </source>
</evidence>
<dbReference type="AlphaFoldDB" id="A0A559J626"/>
<comment type="cofactor">
    <cofactor evidence="9">
        <name>Zn(2+)</name>
        <dbReference type="ChEBI" id="CHEBI:29105"/>
    </cofactor>
    <text evidence="9">Binds 1 zinc ion per subunit.</text>
</comment>
<accession>A0A559J626</accession>
<keyword evidence="5 9" id="KW-0862">Zinc</keyword>
<dbReference type="PANTHER" id="PTHR43126">
    <property type="entry name" value="D-ALANYL-D-ALANINE DIPEPTIDASE"/>
    <property type="match status" value="1"/>
</dbReference>
<dbReference type="GO" id="GO:0160237">
    <property type="term" value="F:D-Ala-D-Ala dipeptidase activity"/>
    <property type="evidence" value="ECO:0007669"/>
    <property type="project" value="UniProtKB-EC"/>
</dbReference>
<comment type="catalytic activity">
    <reaction evidence="1 9">
        <text>D-alanyl-D-alanine + H2O = 2 D-alanine</text>
        <dbReference type="Rhea" id="RHEA:20661"/>
        <dbReference type="ChEBI" id="CHEBI:15377"/>
        <dbReference type="ChEBI" id="CHEBI:57416"/>
        <dbReference type="ChEBI" id="CHEBI:57822"/>
        <dbReference type="EC" id="3.4.13.22"/>
    </reaction>
</comment>
<proteinExistence type="inferred from homology"/>
<comment type="caution">
    <text evidence="12">The sequence shown here is derived from an EMBL/GenBank/DDBJ whole genome shotgun (WGS) entry which is preliminary data.</text>
</comment>
<keyword evidence="4 9" id="KW-0378">Hydrolase</keyword>
<dbReference type="CDD" id="cd14817">
    <property type="entry name" value="D-Ala-D-Ala_dipeptidase_VanX"/>
    <property type="match status" value="1"/>
</dbReference>
<evidence type="ECO:0000256" key="3">
    <source>
        <dbReference type="ARBA" id="ARBA00022723"/>
    </source>
</evidence>
<evidence type="ECO:0000313" key="13">
    <source>
        <dbReference type="Proteomes" id="UP000316330"/>
    </source>
</evidence>
<dbReference type="GO" id="GO:0008270">
    <property type="term" value="F:zinc ion binding"/>
    <property type="evidence" value="ECO:0007669"/>
    <property type="project" value="UniProtKB-UniRule"/>
</dbReference>
<evidence type="ECO:0000256" key="10">
    <source>
        <dbReference type="SAM" id="MobiDB-lite"/>
    </source>
</evidence>
<keyword evidence="7 9" id="KW-0482">Metalloprotease</keyword>
<dbReference type="GO" id="GO:0006508">
    <property type="term" value="P:proteolysis"/>
    <property type="evidence" value="ECO:0007669"/>
    <property type="project" value="UniProtKB-KW"/>
</dbReference>
<feature type="chain" id="PRO_5021900343" description="D-alanyl-D-alanine dipeptidase" evidence="11">
    <location>
        <begin position="21"/>
        <end position="278"/>
    </location>
</feature>
<evidence type="ECO:0000256" key="7">
    <source>
        <dbReference type="ARBA" id="ARBA00023049"/>
    </source>
</evidence>
<dbReference type="InterPro" id="IPR000755">
    <property type="entry name" value="A_A_dipeptidase"/>
</dbReference>
<evidence type="ECO:0000256" key="4">
    <source>
        <dbReference type="ARBA" id="ARBA00022801"/>
    </source>
</evidence>
<feature type="binding site" evidence="9">
    <location>
        <position position="260"/>
    </location>
    <ligand>
        <name>Zn(2+)</name>
        <dbReference type="ChEBI" id="CHEBI:29105"/>
        <note>catalytic</note>
    </ligand>
</feature>
<feature type="active site" description="Proton donor/acceptor" evidence="9">
    <location>
        <position position="257"/>
    </location>
</feature>
<dbReference type="OrthoDB" id="9801430at2"/>
<reference evidence="12 13" key="1">
    <citation type="submission" date="2019-07" db="EMBL/GenBank/DDBJ databases">
        <authorList>
            <person name="Kim J."/>
        </authorList>
    </citation>
    <scope>NUCLEOTIDE SEQUENCE [LARGE SCALE GENOMIC DNA]</scope>
    <source>
        <strain evidence="12 13">G13</strain>
    </source>
</reference>
<comment type="function">
    <text evidence="9">Catalyzes hydrolysis of the D-alanyl-D-alanine dipeptide.</text>
</comment>
<organism evidence="12 13">
    <name type="scientific">Cohnella terricola</name>
    <dbReference type="NCBI Taxonomy" id="1289167"/>
    <lineage>
        <taxon>Bacteria</taxon>
        <taxon>Bacillati</taxon>
        <taxon>Bacillota</taxon>
        <taxon>Bacilli</taxon>
        <taxon>Bacillales</taxon>
        <taxon>Paenibacillaceae</taxon>
        <taxon>Cohnella</taxon>
    </lineage>
</organism>
<feature type="binding site" evidence="9">
    <location>
        <position position="192"/>
    </location>
    <ligand>
        <name>Zn(2+)</name>
        <dbReference type="ChEBI" id="CHEBI:29105"/>
        <note>catalytic</note>
    </ligand>
</feature>
<keyword evidence="13" id="KW-1185">Reference proteome</keyword>
<evidence type="ECO:0000256" key="9">
    <source>
        <dbReference type="HAMAP-Rule" id="MF_01924"/>
    </source>
</evidence>
<protein>
    <recommendedName>
        <fullName evidence="9">D-alanyl-D-alanine dipeptidase</fullName>
        <shortName evidence="9">D-Ala-D-Ala dipeptidase</shortName>
        <ecNumber evidence="9">3.4.13.22</ecNumber>
    </recommendedName>
</protein>
<evidence type="ECO:0000256" key="5">
    <source>
        <dbReference type="ARBA" id="ARBA00022833"/>
    </source>
</evidence>
<evidence type="ECO:0000256" key="8">
    <source>
        <dbReference type="ARBA" id="ARBA00023316"/>
    </source>
</evidence>
<comment type="similarity">
    <text evidence="9">Belongs to the peptidase M15D family.</text>
</comment>
<evidence type="ECO:0000256" key="2">
    <source>
        <dbReference type="ARBA" id="ARBA00022670"/>
    </source>
</evidence>
<feature type="site" description="Transition state stabilizer" evidence="9">
    <location>
        <position position="147"/>
    </location>
</feature>
<feature type="binding site" evidence="9">
    <location>
        <position position="199"/>
    </location>
    <ligand>
        <name>Zn(2+)</name>
        <dbReference type="ChEBI" id="CHEBI:29105"/>
        <note>catalytic</note>
    </ligand>
</feature>
<evidence type="ECO:0000256" key="1">
    <source>
        <dbReference type="ARBA" id="ARBA00001362"/>
    </source>
</evidence>
<dbReference type="PANTHER" id="PTHR43126:SF1">
    <property type="entry name" value="D-ALANYL-D-ALANINE DIPEPTIDASE"/>
    <property type="match status" value="1"/>
</dbReference>
<dbReference type="Pfam" id="PF01427">
    <property type="entry name" value="Peptidase_M15"/>
    <property type="match status" value="1"/>
</dbReference>
<keyword evidence="8" id="KW-0961">Cell wall biogenesis/degradation</keyword>
<keyword evidence="11" id="KW-0732">Signal</keyword>
<dbReference type="GO" id="GO:0071555">
    <property type="term" value="P:cell wall organization"/>
    <property type="evidence" value="ECO:0007669"/>
    <property type="project" value="UniProtKB-KW"/>
</dbReference>
<keyword evidence="2 9" id="KW-0645">Protease</keyword>
<dbReference type="SUPFAM" id="SSF55166">
    <property type="entry name" value="Hedgehog/DD-peptidase"/>
    <property type="match status" value="1"/>
</dbReference>
<feature type="region of interest" description="Disordered" evidence="10">
    <location>
        <begin position="26"/>
        <end position="71"/>
    </location>
</feature>
<feature type="signal peptide" evidence="11">
    <location>
        <begin position="1"/>
        <end position="20"/>
    </location>
</feature>
<evidence type="ECO:0000256" key="11">
    <source>
        <dbReference type="SAM" id="SignalP"/>
    </source>
</evidence>
<gene>
    <name evidence="12" type="ORF">FPZ45_23595</name>
</gene>
<dbReference type="Proteomes" id="UP000316330">
    <property type="component" value="Unassembled WGS sequence"/>
</dbReference>
<dbReference type="HAMAP" id="MF_01924">
    <property type="entry name" value="A_A_dipeptidase"/>
    <property type="match status" value="1"/>
</dbReference>
<keyword evidence="3 9" id="KW-0479">Metal-binding</keyword>
<dbReference type="Gene3D" id="3.30.1380.10">
    <property type="match status" value="1"/>
</dbReference>
<dbReference type="EC" id="3.4.13.22" evidence="9"/>
<dbReference type="EMBL" id="VNJJ01000023">
    <property type="protein sequence ID" value="TVX95338.1"/>
    <property type="molecule type" value="Genomic_DNA"/>
</dbReference>
<dbReference type="InterPro" id="IPR009045">
    <property type="entry name" value="Zn_M74/Hedgehog-like"/>
</dbReference>
<keyword evidence="6 9" id="KW-0224">Dipeptidase</keyword>
<sequence>MTSLLICILLALSSCEYRQAEPTAVPVVSPEQTTSPQNELPAEQPARQSEPPAIPSDEPAVQDKPVEQDGIEKKRNLPEGFVYVDEAIPKALFEIRYYSDYNFVGERIAGYNAPVPILTAQAAEALRKASEELDEQGYAFLIYDGYRPKKAVSHFTAWAKDARDTKMKNEFYPDVDKTKVFKLGYVASRSGHSRGSTVDLTIVHRKTGDPVDMGSPFDFFGEISSHGTKQITAEQTDNRNILKNVMVKYGFKPYNKEWWHYTLKNEPYPDIYFDFDVE</sequence>
<name>A0A559J626_9BACL</name>
<dbReference type="GO" id="GO:0008237">
    <property type="term" value="F:metallopeptidase activity"/>
    <property type="evidence" value="ECO:0007669"/>
    <property type="project" value="UniProtKB-KW"/>
</dbReference>